<evidence type="ECO:0000313" key="1">
    <source>
        <dbReference type="EMBL" id="MFD1568000.1"/>
    </source>
</evidence>
<dbReference type="EMBL" id="JBHUCZ010000009">
    <property type="protein sequence ID" value="MFD1568000.1"/>
    <property type="molecule type" value="Genomic_DNA"/>
</dbReference>
<comment type="caution">
    <text evidence="1">The sequence shown here is derived from an EMBL/GenBank/DDBJ whole genome shotgun (WGS) entry which is preliminary data.</text>
</comment>
<sequence length="442" mass="47575">MPPVPADAFSREIRSLTSSERAAFVADLWEAQGWETRVDGNVVVADRDGETERLRVVDPGRFGTPELDGVDRLVVARDRDGVRRVAEEAGVEYVPPDALRDVLLYGVCRSTAEELYERHVGKPLARAAPAPDTDSPEAGGGVTLPTVPVGRRAVAAVLVLALVGAALAGPAIPVGTSNPVATPGTISTTPEDEPAGAVGAIDTATPTPAREPEVVPGMSLSGVESAPVLTVAHLRSIRNRSRVRAVRLRGPVGAPFMGGTSSQNLTTWTENRSHYFNRIRAVRDSGNDSRPLEVATYADGSGTVYERFSGTNVTRYTRLSLAERPSTYYDAAVEGYLYRYFVTVDNTVVTCQIAYDTDCPTYRVEIDGEVPSTLPEGVEDYDALMIVSEDGVITTMRASYTLPDTDGDGEREPVSFALDYRFEPVEPPTPAWLDEAKNETAD</sequence>
<keyword evidence="2" id="KW-1185">Reference proteome</keyword>
<reference evidence="1 2" key="1">
    <citation type="journal article" date="2019" name="Int. J. Syst. Evol. Microbiol.">
        <title>The Global Catalogue of Microorganisms (GCM) 10K type strain sequencing project: providing services to taxonomists for standard genome sequencing and annotation.</title>
        <authorList>
            <consortium name="The Broad Institute Genomics Platform"/>
            <consortium name="The Broad Institute Genome Sequencing Center for Infectious Disease"/>
            <person name="Wu L."/>
            <person name="Ma J."/>
        </authorList>
    </citation>
    <scope>NUCLEOTIDE SEQUENCE [LARGE SCALE GENOMIC DNA]</scope>
    <source>
        <strain evidence="1 2">CGMCC 1.12859</strain>
    </source>
</reference>
<evidence type="ECO:0000313" key="2">
    <source>
        <dbReference type="Proteomes" id="UP001597139"/>
    </source>
</evidence>
<organism evidence="1 2">
    <name type="scientific">Halolamina litorea</name>
    <dbReference type="NCBI Taxonomy" id="1515593"/>
    <lineage>
        <taxon>Archaea</taxon>
        <taxon>Methanobacteriati</taxon>
        <taxon>Methanobacteriota</taxon>
        <taxon>Stenosarchaea group</taxon>
        <taxon>Halobacteria</taxon>
        <taxon>Halobacteriales</taxon>
        <taxon>Haloferacaceae</taxon>
    </lineage>
</organism>
<dbReference type="Proteomes" id="UP001597139">
    <property type="component" value="Unassembled WGS sequence"/>
</dbReference>
<proteinExistence type="predicted"/>
<dbReference type="RefSeq" id="WP_267646825.1">
    <property type="nucleotide sequence ID" value="NZ_JANHGR010000001.1"/>
</dbReference>
<accession>A0ABD6BT66</accession>
<dbReference type="AlphaFoldDB" id="A0ABD6BT66"/>
<gene>
    <name evidence="1" type="ORF">ACFSAU_10890</name>
</gene>
<name>A0ABD6BT66_9EURY</name>
<protein>
    <submittedName>
        <fullName evidence="1">Uncharacterized protein</fullName>
    </submittedName>
</protein>